<evidence type="ECO:0000256" key="7">
    <source>
        <dbReference type="ARBA" id="ARBA00023055"/>
    </source>
</evidence>
<dbReference type="GO" id="GO:0006869">
    <property type="term" value="P:lipid transport"/>
    <property type="evidence" value="ECO:0007669"/>
    <property type="project" value="UniProtKB-KW"/>
</dbReference>
<proteinExistence type="predicted"/>
<dbReference type="InterPro" id="IPR003593">
    <property type="entry name" value="AAA+_ATPase"/>
</dbReference>
<dbReference type="InterPro" id="IPR017871">
    <property type="entry name" value="ABC_transporter-like_CS"/>
</dbReference>
<dbReference type="GO" id="GO:0016887">
    <property type="term" value="F:ATP hydrolysis activity"/>
    <property type="evidence" value="ECO:0007669"/>
    <property type="project" value="InterPro"/>
</dbReference>
<dbReference type="GO" id="GO:0005886">
    <property type="term" value="C:plasma membrane"/>
    <property type="evidence" value="ECO:0007669"/>
    <property type="project" value="UniProtKB-SubCell"/>
</dbReference>
<dbReference type="InterPro" id="IPR003439">
    <property type="entry name" value="ABC_transporter-like_ATP-bd"/>
</dbReference>
<dbReference type="InterPro" id="IPR039421">
    <property type="entry name" value="Type_1_exporter"/>
</dbReference>
<dbReference type="EMBL" id="SGSQ01000003">
    <property type="protein sequence ID" value="RZG48704.1"/>
    <property type="molecule type" value="Genomic_DNA"/>
</dbReference>
<dbReference type="SUPFAM" id="SSF52540">
    <property type="entry name" value="P-loop containing nucleoside triphosphate hydrolases"/>
    <property type="match status" value="1"/>
</dbReference>
<evidence type="ECO:0000256" key="2">
    <source>
        <dbReference type="ARBA" id="ARBA00022519"/>
    </source>
</evidence>
<accession>A0A385C3D6</accession>
<reference evidence="9 10" key="1">
    <citation type="submission" date="2019-02" db="EMBL/GenBank/DDBJ databases">
        <title>The Batch Genome Submission of Acinetobacter spp. strains.</title>
        <authorList>
            <person name="Qin J."/>
            <person name="Hu Y."/>
            <person name="Ye H."/>
            <person name="Wei L."/>
            <person name="Feng Y."/>
            <person name="Zong Z."/>
        </authorList>
    </citation>
    <scope>NUCLEOTIDE SEQUENCE [LARGE SCALE GENOMIC DNA]</scope>
    <source>
        <strain evidence="9 10">WCHAW060049</strain>
    </source>
</reference>
<organism evidence="9 10">
    <name type="scientific">Acinetobacter wuhouensis</name>
    <dbReference type="NCBI Taxonomy" id="1879050"/>
    <lineage>
        <taxon>Bacteria</taxon>
        <taxon>Pseudomonadati</taxon>
        <taxon>Pseudomonadota</taxon>
        <taxon>Gammaproteobacteria</taxon>
        <taxon>Moraxellales</taxon>
        <taxon>Moraxellaceae</taxon>
        <taxon>Acinetobacter</taxon>
    </lineage>
</organism>
<keyword evidence="8" id="KW-0472">Membrane</keyword>
<evidence type="ECO:0000313" key="9">
    <source>
        <dbReference type="EMBL" id="RZG48704.1"/>
    </source>
</evidence>
<dbReference type="InterPro" id="IPR027417">
    <property type="entry name" value="P-loop_NTPase"/>
</dbReference>
<dbReference type="STRING" id="1879050.GCA_001696605_01976"/>
<dbReference type="InterPro" id="IPR036640">
    <property type="entry name" value="ABC1_TM_sf"/>
</dbReference>
<keyword evidence="5 9" id="KW-0067">ATP-binding</keyword>
<dbReference type="PANTHER" id="PTHR43394">
    <property type="entry name" value="ATP-DEPENDENT PERMEASE MDL1, MITOCHONDRIAL"/>
    <property type="match status" value="1"/>
</dbReference>
<keyword evidence="10" id="KW-1185">Reference proteome</keyword>
<name>A0A385C3D6_9GAMM</name>
<dbReference type="SUPFAM" id="SSF90123">
    <property type="entry name" value="ABC transporter transmembrane region"/>
    <property type="match status" value="1"/>
</dbReference>
<keyword evidence="2" id="KW-1003">Cell membrane</keyword>
<evidence type="ECO:0000256" key="8">
    <source>
        <dbReference type="ARBA" id="ARBA00023136"/>
    </source>
</evidence>
<gene>
    <name evidence="9" type="ORF">EXU28_02720</name>
</gene>
<dbReference type="InterPro" id="IPR011527">
    <property type="entry name" value="ABC1_TM_dom"/>
</dbReference>
<dbReference type="Gene3D" id="1.20.1560.10">
    <property type="entry name" value="ABC transporter type 1, transmembrane domain"/>
    <property type="match status" value="1"/>
</dbReference>
<evidence type="ECO:0000313" key="10">
    <source>
        <dbReference type="Proteomes" id="UP000293863"/>
    </source>
</evidence>
<dbReference type="FunFam" id="3.40.50.300:FF:000218">
    <property type="entry name" value="Multidrug ABC transporter ATP-binding protein"/>
    <property type="match status" value="1"/>
</dbReference>
<dbReference type="Proteomes" id="UP000293863">
    <property type="component" value="Unassembled WGS sequence"/>
</dbReference>
<dbReference type="Pfam" id="PF00005">
    <property type="entry name" value="ABC_tran"/>
    <property type="match status" value="1"/>
</dbReference>
<keyword evidence="7" id="KW-0813">Transport</keyword>
<keyword evidence="3" id="KW-0812">Transmembrane</keyword>
<sequence length="625" mass="70378">MLLQWFEKRVDPYPSKGLNEPLPTKFFPFVWQAATGVKRYLLILILFTAATASFEALFFSQIGHLVDWLTQSKPENFLQNHRENLIILTSILFANIFFASMQSIVRHQILYSSFPMRLRWRFHNLLLRQGLDFFHNDFAGRLSAKVMQTALAVREFWVILGDIVTYVIIYFITISVVLGAVSPILLIPLLLWFALFILAAWYFIPKLGKISKEQADARAVMTGRVTDAYTNIQTVKLFAHAGRESQYAKESMQDFMRTVFKQMRLGTSYEICINLLTIVLFVGVLGTAVYLWLQGQAAIGVIAATTAMILKLNSMAEFMMWQTSQLFENVGTIQDGMQTLGRPINIQDKEDAKPLVVSQGNIQFDNVTFAYNSKNVIDHFNLNIKAGEKIGIVGRSGAGKSTLIQLLLHFYTINSGKISIDQQNIENVTQDSLRKSIALVTQDTSLLHRTVAENIKYGRPDATDEEMLEAVRKAKADEFIPQLSDLRGRTGFDAYVGERGVKLSGGQRQRIAIARVFLKDAPILILDEATSALDSEVEAAIQSSLDELMENKTVIAIAHRLSTIAQMDRLIVLDQGHIAEQGTHEELIAQNGIYAQLWQRQTGGFLVEPELKKAESDEEDEAPIK</sequence>
<dbReference type="AlphaFoldDB" id="A0A385C3D6"/>
<dbReference type="PANTHER" id="PTHR43394:SF1">
    <property type="entry name" value="ATP-BINDING CASSETTE SUB-FAMILY B MEMBER 10, MITOCHONDRIAL"/>
    <property type="match status" value="1"/>
</dbReference>
<evidence type="ECO:0000256" key="6">
    <source>
        <dbReference type="ARBA" id="ARBA00022989"/>
    </source>
</evidence>
<comment type="caution">
    <text evidence="9">The sequence shown here is derived from an EMBL/GenBank/DDBJ whole genome shotgun (WGS) entry which is preliminary data.</text>
</comment>
<dbReference type="SMART" id="SM00382">
    <property type="entry name" value="AAA"/>
    <property type="match status" value="1"/>
</dbReference>
<dbReference type="FunFam" id="1.20.1560.10:FF:000070">
    <property type="entry name" value="Multidrug ABC transporter ATP-binding protein"/>
    <property type="match status" value="1"/>
</dbReference>
<dbReference type="KEGG" id="awu:BEN71_09105"/>
<dbReference type="GO" id="GO:0015421">
    <property type="term" value="F:ABC-type oligopeptide transporter activity"/>
    <property type="evidence" value="ECO:0007669"/>
    <property type="project" value="TreeGrafter"/>
</dbReference>
<evidence type="ECO:0000256" key="4">
    <source>
        <dbReference type="ARBA" id="ARBA00022741"/>
    </source>
</evidence>
<dbReference type="PROSITE" id="PS00211">
    <property type="entry name" value="ABC_TRANSPORTER_1"/>
    <property type="match status" value="1"/>
</dbReference>
<evidence type="ECO:0000256" key="5">
    <source>
        <dbReference type="ARBA" id="ARBA00022840"/>
    </source>
</evidence>
<keyword evidence="4" id="KW-0547">Nucleotide-binding</keyword>
<dbReference type="GO" id="GO:0005524">
    <property type="term" value="F:ATP binding"/>
    <property type="evidence" value="ECO:0007669"/>
    <property type="project" value="UniProtKB-KW"/>
</dbReference>
<dbReference type="Gene3D" id="3.40.50.300">
    <property type="entry name" value="P-loop containing nucleotide triphosphate hydrolases"/>
    <property type="match status" value="1"/>
</dbReference>
<dbReference type="PROSITE" id="PS50929">
    <property type="entry name" value="ABC_TM1F"/>
    <property type="match status" value="1"/>
</dbReference>
<dbReference type="PROSITE" id="PS50893">
    <property type="entry name" value="ABC_TRANSPORTER_2"/>
    <property type="match status" value="1"/>
</dbReference>
<keyword evidence="7" id="KW-0445">Lipid transport</keyword>
<keyword evidence="6" id="KW-1133">Transmembrane helix</keyword>
<keyword evidence="2" id="KW-0997">Cell inner membrane</keyword>
<dbReference type="OrthoDB" id="9806127at2"/>
<comment type="subcellular location">
    <subcellularLocation>
        <location evidence="1">Cell membrane</location>
        <topology evidence="1">Multi-pass membrane protein</topology>
    </subcellularLocation>
</comment>
<dbReference type="Pfam" id="PF00664">
    <property type="entry name" value="ABC_membrane"/>
    <property type="match status" value="1"/>
</dbReference>
<protein>
    <submittedName>
        <fullName evidence="9">ABC transporter ATP-binding protein</fullName>
    </submittedName>
</protein>
<evidence type="ECO:0000256" key="3">
    <source>
        <dbReference type="ARBA" id="ARBA00022692"/>
    </source>
</evidence>
<evidence type="ECO:0000256" key="1">
    <source>
        <dbReference type="ARBA" id="ARBA00004651"/>
    </source>
</evidence>